<evidence type="ECO:0000313" key="1">
    <source>
        <dbReference type="EMBL" id="MBA2851578.1"/>
    </source>
</evidence>
<accession>A0A7J9NV78</accession>
<dbReference type="AlphaFoldDB" id="A0A7J9NV78"/>
<organism evidence="1 2">
    <name type="scientific">Methanococcus maripaludis</name>
    <name type="common">Methanococcus deltae</name>
    <dbReference type="NCBI Taxonomy" id="39152"/>
    <lineage>
        <taxon>Archaea</taxon>
        <taxon>Methanobacteriati</taxon>
        <taxon>Methanobacteriota</taxon>
        <taxon>Methanomada group</taxon>
        <taxon>Methanococci</taxon>
        <taxon>Methanococcales</taxon>
        <taxon>Methanococcaceae</taxon>
        <taxon>Methanococcus</taxon>
    </lineage>
</organism>
<dbReference type="Proteomes" id="UP000564425">
    <property type="component" value="Unassembled WGS sequence"/>
</dbReference>
<protein>
    <submittedName>
        <fullName evidence="1">Uncharacterized protein</fullName>
    </submittedName>
</protein>
<comment type="caution">
    <text evidence="1">The sequence shown here is derived from an EMBL/GenBank/DDBJ whole genome shotgun (WGS) entry which is preliminary data.</text>
</comment>
<name>A0A7J9NV78_METMI</name>
<gene>
    <name evidence="1" type="ORF">HNP86_001731</name>
</gene>
<dbReference type="EMBL" id="JACDUH010000002">
    <property type="protein sequence ID" value="MBA2851578.1"/>
    <property type="molecule type" value="Genomic_DNA"/>
</dbReference>
<reference evidence="1 2" key="1">
    <citation type="submission" date="2020-07" db="EMBL/GenBank/DDBJ databases">
        <title>Genomic Encyclopedia of Type Strains, Phase IV (KMG-V): Genome sequencing to study the core and pangenomes of soil and plant-associated prokaryotes.</title>
        <authorList>
            <person name="Whitman W."/>
        </authorList>
    </citation>
    <scope>NUCLEOTIDE SEQUENCE [LARGE SCALE GENOMIC DNA]</scope>
    <source>
        <strain evidence="1 2">A1</strain>
    </source>
</reference>
<dbReference type="RefSeq" id="WP_181501386.1">
    <property type="nucleotide sequence ID" value="NZ_JACDUH010000002.1"/>
</dbReference>
<sequence>MIQRLFALMGILKIVGNKESFLDWLENYRGISREEDIFNGYLYFIECILRASSEEFLIMDFGRNDDIEFVPRDRLTIEDIPNTCDTIIFLKNFWLNVKKLLNVTTWEDFDIIIFSDLILEFEKIYGEDAIPNNGNSKNGALIQHMISSTFHEFNNIETGVPNAFEAGDILPPILSNNFENFKGYTYTLEYLWYSLFGKETFENSAVSSLMEEYTCYGGSDCWKKLDSKSFKIKKELDSNILWFSTEYFEIAETKVTKSIKNTLKNYFNVEYLSNPDYFEKNDEISLKKRMDYYFKWRNISPINGYYDEFRSPLFVTVLLGLLNLKQNEKINVIRFKHPTTRSNEYWYSYAVRLMDKTIYGDSKGWVVVLKCGNNFSGHAGGMHRLAEYVITGHVSELSITEVELDEKTLEEYLFENSIYFGSDELRILNEKIDNGNEIEKTLEKMSGNVIITEGKTDWKHMDAALNRFREKGKFKDLKSDFLRYENDIEMGHDVLYAICDTHSKTPRLNKIICIFDNDNEGIVKKVMVDNQKYKIWKNKVYSFAIPLPKHRNNNRISIEHYYKDEDIKKMDKNGRRLYMGSEFRENYGTGTCDITNRNIVTTQSGKCGKNHIDIIDNCVAYVGEEDNNIALSKNNFANYIKNGEEGFDDFDISAFEEIFKIIEEIEKL</sequence>
<evidence type="ECO:0000313" key="2">
    <source>
        <dbReference type="Proteomes" id="UP000564425"/>
    </source>
</evidence>
<proteinExistence type="predicted"/>